<comment type="caution">
    <text evidence="1">The sequence shown here is derived from an EMBL/GenBank/DDBJ whole genome shotgun (WGS) entry which is preliminary data.</text>
</comment>
<evidence type="ECO:0000313" key="1">
    <source>
        <dbReference type="EMBL" id="KAI0093317.1"/>
    </source>
</evidence>
<protein>
    <submittedName>
        <fullName evidence="1">Uncharacterized protein</fullName>
    </submittedName>
</protein>
<organism evidence="1 2">
    <name type="scientific">Irpex rosettiformis</name>
    <dbReference type="NCBI Taxonomy" id="378272"/>
    <lineage>
        <taxon>Eukaryota</taxon>
        <taxon>Fungi</taxon>
        <taxon>Dikarya</taxon>
        <taxon>Basidiomycota</taxon>
        <taxon>Agaricomycotina</taxon>
        <taxon>Agaricomycetes</taxon>
        <taxon>Polyporales</taxon>
        <taxon>Irpicaceae</taxon>
        <taxon>Irpex</taxon>
    </lineage>
</organism>
<gene>
    <name evidence="1" type="ORF">BDY19DRAFT_923257</name>
</gene>
<evidence type="ECO:0000313" key="2">
    <source>
        <dbReference type="Proteomes" id="UP001055072"/>
    </source>
</evidence>
<dbReference type="Proteomes" id="UP001055072">
    <property type="component" value="Unassembled WGS sequence"/>
</dbReference>
<name>A0ACB8UG24_9APHY</name>
<keyword evidence="2" id="KW-1185">Reference proteome</keyword>
<sequence>MAHSLSVLPSSNAPTGTYNECSGHKGAQESLERVPPAAKRRYLLVLRAIEQAGYKVAYTATTYSLTRYILADFSAFLTDSTTTMIQTNDATITTIPRKLQKPERLIHKRWGECTKNLRTQWQVINYVDAVFIGAIVTMLQDDIVSTNDIAQPLAVAAFLCTLASLCWGVVFYVHMEKRRDPHGTRTWIHVSPSSHALPSLVAIGDFLL</sequence>
<dbReference type="EMBL" id="MU274902">
    <property type="protein sequence ID" value="KAI0093317.1"/>
    <property type="molecule type" value="Genomic_DNA"/>
</dbReference>
<proteinExistence type="predicted"/>
<accession>A0ACB8UG24</accession>
<reference evidence="1" key="1">
    <citation type="journal article" date="2021" name="Environ. Microbiol.">
        <title>Gene family expansions and transcriptome signatures uncover fungal adaptations to wood decay.</title>
        <authorList>
            <person name="Hage H."/>
            <person name="Miyauchi S."/>
            <person name="Viragh M."/>
            <person name="Drula E."/>
            <person name="Min B."/>
            <person name="Chaduli D."/>
            <person name="Navarro D."/>
            <person name="Favel A."/>
            <person name="Norest M."/>
            <person name="Lesage-Meessen L."/>
            <person name="Balint B."/>
            <person name="Merenyi Z."/>
            <person name="de Eugenio L."/>
            <person name="Morin E."/>
            <person name="Martinez A.T."/>
            <person name="Baldrian P."/>
            <person name="Stursova M."/>
            <person name="Martinez M.J."/>
            <person name="Novotny C."/>
            <person name="Magnuson J.K."/>
            <person name="Spatafora J.W."/>
            <person name="Maurice S."/>
            <person name="Pangilinan J."/>
            <person name="Andreopoulos W."/>
            <person name="LaButti K."/>
            <person name="Hundley H."/>
            <person name="Na H."/>
            <person name="Kuo A."/>
            <person name="Barry K."/>
            <person name="Lipzen A."/>
            <person name="Henrissat B."/>
            <person name="Riley R."/>
            <person name="Ahrendt S."/>
            <person name="Nagy L.G."/>
            <person name="Grigoriev I.V."/>
            <person name="Martin F."/>
            <person name="Rosso M.N."/>
        </authorList>
    </citation>
    <scope>NUCLEOTIDE SEQUENCE</scope>
    <source>
        <strain evidence="1">CBS 384.51</strain>
    </source>
</reference>
<feature type="non-terminal residue" evidence="1">
    <location>
        <position position="208"/>
    </location>
</feature>